<dbReference type="CDD" id="cd06579">
    <property type="entry name" value="TM_PBP1_transp_AraH_like"/>
    <property type="match status" value="1"/>
</dbReference>
<proteinExistence type="predicted"/>
<feature type="transmembrane region" description="Helical" evidence="10">
    <location>
        <begin position="522"/>
        <end position="540"/>
    </location>
</feature>
<evidence type="ECO:0000256" key="10">
    <source>
        <dbReference type="SAM" id="Phobius"/>
    </source>
</evidence>
<dbReference type="SMART" id="SM00382">
    <property type="entry name" value="AAA"/>
    <property type="match status" value="2"/>
</dbReference>
<dbReference type="EMBL" id="SVNY01000003">
    <property type="protein sequence ID" value="MBE6833317.1"/>
    <property type="molecule type" value="Genomic_DNA"/>
</dbReference>
<dbReference type="InterPro" id="IPR001851">
    <property type="entry name" value="ABC_transp_permease"/>
</dbReference>
<reference evidence="12" key="1">
    <citation type="submission" date="2019-04" db="EMBL/GenBank/DDBJ databases">
        <title>Evolution of Biomass-Degrading Anaerobic Consortia Revealed by Metagenomics.</title>
        <authorList>
            <person name="Peng X."/>
        </authorList>
    </citation>
    <scope>NUCLEOTIDE SEQUENCE</scope>
    <source>
        <strain evidence="12">SIG551</strain>
    </source>
</reference>
<evidence type="ECO:0000256" key="1">
    <source>
        <dbReference type="ARBA" id="ARBA00004651"/>
    </source>
</evidence>
<dbReference type="GO" id="GO:0005524">
    <property type="term" value="F:ATP binding"/>
    <property type="evidence" value="ECO:0007669"/>
    <property type="project" value="UniProtKB-KW"/>
</dbReference>
<feature type="transmembrane region" description="Helical" evidence="10">
    <location>
        <begin position="667"/>
        <end position="686"/>
    </location>
</feature>
<dbReference type="GO" id="GO:0022857">
    <property type="term" value="F:transmembrane transporter activity"/>
    <property type="evidence" value="ECO:0007669"/>
    <property type="project" value="InterPro"/>
</dbReference>
<evidence type="ECO:0000256" key="9">
    <source>
        <dbReference type="ARBA" id="ARBA00023136"/>
    </source>
</evidence>
<evidence type="ECO:0000259" key="11">
    <source>
        <dbReference type="PROSITE" id="PS50893"/>
    </source>
</evidence>
<evidence type="ECO:0000256" key="4">
    <source>
        <dbReference type="ARBA" id="ARBA00022692"/>
    </source>
</evidence>
<keyword evidence="4 10" id="KW-0812">Transmembrane</keyword>
<feature type="transmembrane region" description="Helical" evidence="10">
    <location>
        <begin position="552"/>
        <end position="574"/>
    </location>
</feature>
<feature type="transmembrane region" description="Helical" evidence="10">
    <location>
        <begin position="586"/>
        <end position="613"/>
    </location>
</feature>
<evidence type="ECO:0000313" key="13">
    <source>
        <dbReference type="Proteomes" id="UP000754750"/>
    </source>
</evidence>
<feature type="domain" description="ABC transporter" evidence="11">
    <location>
        <begin position="273"/>
        <end position="505"/>
    </location>
</feature>
<organism evidence="12 13">
    <name type="scientific">Faecalispora sporosphaeroides</name>
    <dbReference type="NCBI Taxonomy" id="1549"/>
    <lineage>
        <taxon>Bacteria</taxon>
        <taxon>Bacillati</taxon>
        <taxon>Bacillota</taxon>
        <taxon>Clostridia</taxon>
        <taxon>Eubacteriales</taxon>
        <taxon>Oscillospiraceae</taxon>
        <taxon>Faecalispora</taxon>
    </lineage>
</organism>
<feature type="domain" description="ABC transporter" evidence="11">
    <location>
        <begin position="20"/>
        <end position="261"/>
    </location>
</feature>
<dbReference type="CDD" id="cd03216">
    <property type="entry name" value="ABC_Carb_Monos_I"/>
    <property type="match status" value="1"/>
</dbReference>
<keyword evidence="8 10" id="KW-1133">Transmembrane helix</keyword>
<evidence type="ECO:0000256" key="3">
    <source>
        <dbReference type="ARBA" id="ARBA00022475"/>
    </source>
</evidence>
<dbReference type="Gene3D" id="3.40.50.300">
    <property type="entry name" value="P-loop containing nucleotide triphosphate hydrolases"/>
    <property type="match status" value="2"/>
</dbReference>
<dbReference type="PROSITE" id="PS50893">
    <property type="entry name" value="ABC_TRANSPORTER_2"/>
    <property type="match status" value="2"/>
</dbReference>
<dbReference type="GO" id="GO:0005886">
    <property type="term" value="C:plasma membrane"/>
    <property type="evidence" value="ECO:0007669"/>
    <property type="project" value="UniProtKB-SubCell"/>
</dbReference>
<dbReference type="Proteomes" id="UP000754750">
    <property type="component" value="Unassembled WGS sequence"/>
</dbReference>
<evidence type="ECO:0000256" key="6">
    <source>
        <dbReference type="ARBA" id="ARBA00022741"/>
    </source>
</evidence>
<feature type="transmembrane region" description="Helical" evidence="10">
    <location>
        <begin position="771"/>
        <end position="790"/>
    </location>
</feature>
<dbReference type="PANTHER" id="PTHR43790">
    <property type="entry name" value="CARBOHYDRATE TRANSPORT ATP-BINDING PROTEIN MG119-RELATED"/>
    <property type="match status" value="1"/>
</dbReference>
<sequence>MDAMTKTAEPARRQETSLLLEARHFRKVYYPTVAVNDITLSLHRGDILALVGANGAGKSTLIKTLSGVVGCDTGELIFDGSPVNLREYHPAAARNLGIRVVHQELSLCKNLTVYENFYVEQSQSIKNAFGWRKLAQELAQAALDRVFPGHGIDVAAGLDSLSIAQQQMVEIARATSDKKMKLMILDEPTSSLPMERTEQLQDYLCKTAGEGMTYIYISHRLKEIMTIANCVYIMQNGNEKWKGAIHETSEEHMVKLMGEGIGSGGCSAELSAFEAPEVNRSISVVCDHYTSKKLKDLSFESFGGQILGLTGLEGNGQLDLLRDIFLKAQSKRNGLKVTGKVAFVAGDRKKEGIFPLWSIADNQVITKAAGSGMFRHLSREWLEESVRYWYEKLHIKSDGTQELITCLSGGNQQKVLIARALAADADIILLDDPTRGVDQPTKNALYEVFREAAADGKLVIWRTSDDAELEFCTRLLVLSGGHIVGSFEGAGVDHETIMGLSFQNEVEARGPAEEKKRRTAPLYTFALIAMAAIYAVCAFQSPMLLSGYGLQLMVVGFAALMLCALGQTFIIGLGHIDLGIGNYCGLINVLCCTLLFSSPALGALALLVTLALYPLMGYVVYKRKVPAIIVTLGMSFLWTGAALSLQAMPGGTCPEWIRAVFYSETPLVNTLCYWLAGLMAAAILFYRSRYGTVLRGFGNNEHAMINSGWSKAKAFMAVYALAGVLALMAGVITSAINNASDSSASGTYTMLAVASVIIGGGYFSGGVVTHFGAVCGAVILTMISVLLGLWSVSTDYTALIQGLVLILILSLRLLKRRGKKA</sequence>
<dbReference type="InterPro" id="IPR027417">
    <property type="entry name" value="P-loop_NTPase"/>
</dbReference>
<accession>A0A928KRB9</accession>
<feature type="transmembrane region" description="Helical" evidence="10">
    <location>
        <begin position="796"/>
        <end position="814"/>
    </location>
</feature>
<dbReference type="AlphaFoldDB" id="A0A928KRB9"/>
<dbReference type="InterPro" id="IPR003439">
    <property type="entry name" value="ABC_transporter-like_ATP-bd"/>
</dbReference>
<keyword evidence="7 12" id="KW-0067">ATP-binding</keyword>
<dbReference type="InterPro" id="IPR050107">
    <property type="entry name" value="ABC_carbohydrate_import_ATPase"/>
</dbReference>
<feature type="transmembrane region" description="Helical" evidence="10">
    <location>
        <begin position="748"/>
        <end position="764"/>
    </location>
</feature>
<keyword evidence="5" id="KW-0677">Repeat</keyword>
<dbReference type="InterPro" id="IPR017871">
    <property type="entry name" value="ABC_transporter-like_CS"/>
</dbReference>
<evidence type="ECO:0000256" key="7">
    <source>
        <dbReference type="ARBA" id="ARBA00022840"/>
    </source>
</evidence>
<comment type="subcellular location">
    <subcellularLocation>
        <location evidence="1">Cell membrane</location>
        <topology evidence="1">Multi-pass membrane protein</topology>
    </subcellularLocation>
</comment>
<evidence type="ECO:0000256" key="8">
    <source>
        <dbReference type="ARBA" id="ARBA00022989"/>
    </source>
</evidence>
<keyword evidence="6" id="KW-0547">Nucleotide-binding</keyword>
<keyword evidence="9 10" id="KW-0472">Membrane</keyword>
<dbReference type="InterPro" id="IPR003593">
    <property type="entry name" value="AAA+_ATPase"/>
</dbReference>
<protein>
    <submittedName>
        <fullName evidence="12">ATP-binding cassette domain-containing protein</fullName>
    </submittedName>
</protein>
<keyword evidence="3" id="KW-1003">Cell membrane</keyword>
<dbReference type="GO" id="GO:0016887">
    <property type="term" value="F:ATP hydrolysis activity"/>
    <property type="evidence" value="ECO:0007669"/>
    <property type="project" value="InterPro"/>
</dbReference>
<dbReference type="Pfam" id="PF02653">
    <property type="entry name" value="BPD_transp_2"/>
    <property type="match status" value="1"/>
</dbReference>
<dbReference type="PROSITE" id="PS00211">
    <property type="entry name" value="ABC_TRANSPORTER_1"/>
    <property type="match status" value="1"/>
</dbReference>
<keyword evidence="2" id="KW-0813">Transport</keyword>
<gene>
    <name evidence="12" type="ORF">E7512_07005</name>
</gene>
<name>A0A928KRB9_9FIRM</name>
<evidence type="ECO:0000256" key="5">
    <source>
        <dbReference type="ARBA" id="ARBA00022737"/>
    </source>
</evidence>
<feature type="transmembrane region" description="Helical" evidence="10">
    <location>
        <begin position="625"/>
        <end position="647"/>
    </location>
</feature>
<evidence type="ECO:0000256" key="2">
    <source>
        <dbReference type="ARBA" id="ARBA00022448"/>
    </source>
</evidence>
<dbReference type="PANTHER" id="PTHR43790:SF9">
    <property type="entry name" value="GALACTOFURANOSE TRANSPORTER ATP-BINDING PROTEIN YTFR"/>
    <property type="match status" value="1"/>
</dbReference>
<feature type="transmembrane region" description="Helical" evidence="10">
    <location>
        <begin position="714"/>
        <end position="736"/>
    </location>
</feature>
<evidence type="ECO:0000313" key="12">
    <source>
        <dbReference type="EMBL" id="MBE6833317.1"/>
    </source>
</evidence>
<dbReference type="SUPFAM" id="SSF52540">
    <property type="entry name" value="P-loop containing nucleoside triphosphate hydrolases"/>
    <property type="match status" value="2"/>
</dbReference>
<dbReference type="Pfam" id="PF00005">
    <property type="entry name" value="ABC_tran"/>
    <property type="match status" value="2"/>
</dbReference>
<comment type="caution">
    <text evidence="12">The sequence shown here is derived from an EMBL/GenBank/DDBJ whole genome shotgun (WGS) entry which is preliminary data.</text>
</comment>